<dbReference type="KEGG" id="tsin:OXH18_09350"/>
<organism evidence="3 4">
    <name type="scientific">Thermocoleostomius sinensis A174</name>
    <dbReference type="NCBI Taxonomy" id="2016057"/>
    <lineage>
        <taxon>Bacteria</taxon>
        <taxon>Bacillati</taxon>
        <taxon>Cyanobacteriota</taxon>
        <taxon>Cyanophyceae</taxon>
        <taxon>Oculatellales</taxon>
        <taxon>Oculatellaceae</taxon>
        <taxon>Thermocoleostomius</taxon>
    </lineage>
</organism>
<evidence type="ECO:0000256" key="2">
    <source>
        <dbReference type="SAM" id="Phobius"/>
    </source>
</evidence>
<dbReference type="InterPro" id="IPR010903">
    <property type="entry name" value="DUF1517"/>
</dbReference>
<dbReference type="InterPro" id="IPR053023">
    <property type="entry name" value="FLAP_modulator"/>
</dbReference>
<keyword evidence="2" id="KW-0812">Transmembrane</keyword>
<reference evidence="3" key="1">
    <citation type="submission" date="2022-12" db="EMBL/GenBank/DDBJ databases">
        <title>Polyphasic identification of a Novel Hot-Spring Cyanobacterium Ocullathermofonsia sinensis gen nov. sp. nov. and Genomic Insights on its Adaptations to the Thermal Habitat.</title>
        <authorList>
            <person name="Daroch M."/>
            <person name="Tang J."/>
            <person name="Jiang Y."/>
        </authorList>
    </citation>
    <scope>NUCLEOTIDE SEQUENCE</scope>
    <source>
        <strain evidence="3">PKUAC-SCTA174</strain>
    </source>
</reference>
<keyword evidence="2" id="KW-0472">Membrane</keyword>
<gene>
    <name evidence="3" type="ORF">OXH18_09350</name>
</gene>
<dbReference type="AlphaFoldDB" id="A0A9E8ZFG1"/>
<name>A0A9E8ZFG1_9CYAN</name>
<feature type="transmembrane region" description="Helical" evidence="2">
    <location>
        <begin position="7"/>
        <end position="26"/>
    </location>
</feature>
<dbReference type="PIRSF" id="PIRSF037221">
    <property type="entry name" value="DUF1517"/>
    <property type="match status" value="1"/>
</dbReference>
<proteinExistence type="predicted"/>
<protein>
    <submittedName>
        <fullName evidence="3">DUF1517 domain-containing protein</fullName>
    </submittedName>
</protein>
<dbReference type="PANTHER" id="PTHR33975:SF2">
    <property type="entry name" value="MYELIN-ASSOCIATED OLIGODENDROCYTE BASIC PROTEIN"/>
    <property type="match status" value="1"/>
</dbReference>
<dbReference type="Proteomes" id="UP001163152">
    <property type="component" value="Chromosome"/>
</dbReference>
<evidence type="ECO:0000313" key="4">
    <source>
        <dbReference type="Proteomes" id="UP001163152"/>
    </source>
</evidence>
<keyword evidence="2" id="KW-1133">Transmembrane helix</keyword>
<keyword evidence="4" id="KW-1185">Reference proteome</keyword>
<dbReference type="RefSeq" id="WP_268612329.1">
    <property type="nucleotide sequence ID" value="NZ_CP113797.1"/>
</dbReference>
<sequence length="352" mass="38054">MLGNGKLRILGLIAVLFIAVSSMRFYQLLHPRPSASSEVYSAQPESLLSDRNLTESSITGGRARGGTLDRPAPTSPAPRSPGYSGGYGVPSRPYSRPYYGDPFPGPVIVPAPYPTYIPSPGYSVPIGDTGGGDIEFLLVLLVLGLIVLPIVINFLRSASTASSSDQSDRVTVTQLQIGLLAQARDLQQDLTRLTANADLSTQTGLTELLRETVLALLRSPQYWTHALSNSQTLPREAASRLFEQQSIEARSKYSVETLVNVQGTVRRQAFSSADDADPAAYIVVTLLVGTTDDRPLLGQIHSTHELRAALQRLGSIAPENLLVYELIWTPQAAGDSLSHDELIAYYPNLVQL</sequence>
<dbReference type="EMBL" id="CP113797">
    <property type="protein sequence ID" value="WAL62173.1"/>
    <property type="molecule type" value="Genomic_DNA"/>
</dbReference>
<evidence type="ECO:0000256" key="1">
    <source>
        <dbReference type="SAM" id="MobiDB-lite"/>
    </source>
</evidence>
<dbReference type="Pfam" id="PF07466">
    <property type="entry name" value="DUF1517"/>
    <property type="match status" value="1"/>
</dbReference>
<feature type="region of interest" description="Disordered" evidence="1">
    <location>
        <begin position="51"/>
        <end position="86"/>
    </location>
</feature>
<feature type="transmembrane region" description="Helical" evidence="2">
    <location>
        <begin position="136"/>
        <end position="155"/>
    </location>
</feature>
<accession>A0A9E8ZFG1</accession>
<evidence type="ECO:0000313" key="3">
    <source>
        <dbReference type="EMBL" id="WAL62173.1"/>
    </source>
</evidence>
<dbReference type="PANTHER" id="PTHR33975">
    <property type="entry name" value="MYELIN-ASSOCIATED OLIGODENDROCYTE BASIC PROTEIN"/>
    <property type="match status" value="1"/>
</dbReference>